<organism evidence="1 2">
    <name type="scientific">Pseudolysobacter antarcticus</name>
    <dbReference type="NCBI Taxonomy" id="2511995"/>
    <lineage>
        <taxon>Bacteria</taxon>
        <taxon>Pseudomonadati</taxon>
        <taxon>Pseudomonadota</taxon>
        <taxon>Gammaproteobacteria</taxon>
        <taxon>Lysobacterales</taxon>
        <taxon>Rhodanobacteraceae</taxon>
        <taxon>Pseudolysobacter</taxon>
    </lineage>
</organism>
<dbReference type="AlphaFoldDB" id="A0A411HEY7"/>
<dbReference type="InterPro" id="IPR011050">
    <property type="entry name" value="Pectin_lyase_fold/virulence"/>
</dbReference>
<evidence type="ECO:0000313" key="1">
    <source>
        <dbReference type="EMBL" id="QBB69037.1"/>
    </source>
</evidence>
<proteinExistence type="predicted"/>
<reference evidence="1 2" key="1">
    <citation type="submission" date="2019-01" db="EMBL/GenBank/DDBJ databases">
        <title>Pseudolysobacter antarctica gen. nov., sp. nov., isolated from Fildes Peninsula, Antarctica.</title>
        <authorList>
            <person name="Wei Z."/>
            <person name="Peng F."/>
        </authorList>
    </citation>
    <scope>NUCLEOTIDE SEQUENCE [LARGE SCALE GENOMIC DNA]</scope>
    <source>
        <strain evidence="1 2">AQ6-296</strain>
    </source>
</reference>
<dbReference type="OrthoDB" id="9765222at2"/>
<keyword evidence="2" id="KW-1185">Reference proteome</keyword>
<dbReference type="KEGG" id="xbc:ELE36_00815"/>
<accession>A0A411HEY7</accession>
<sequence length="262" mass="26731">MGGAIFNHTGTVVLRNVTATGNTASGYGGSGLGAVIFNLNGAVTVEFSTLAGNFLSGNAANTGGPEDATVYSLAYGNNLLDGTLSMASLTVRNSIIRGTHPDSGSGNDVLINAKNGAHTNAASVVYVGKNLVQFSANLGNATQTGSAPLTTDPLLGPLHMYGDSPLAMPTLAIGANSPATDAATDCLESDGVTTLTTDARGAPDLSRAIATSAPSSIRATISLPTASSRRCDAGTQRRAASMRCAVDLRRIVSRYLHRRMRC</sequence>
<evidence type="ECO:0000313" key="2">
    <source>
        <dbReference type="Proteomes" id="UP000291562"/>
    </source>
</evidence>
<dbReference type="RefSeq" id="WP_129831292.1">
    <property type="nucleotide sequence ID" value="NZ_CP035704.1"/>
</dbReference>
<dbReference type="Proteomes" id="UP000291562">
    <property type="component" value="Chromosome"/>
</dbReference>
<name>A0A411HEY7_9GAMM</name>
<protein>
    <submittedName>
        <fullName evidence="1">Uncharacterized protein</fullName>
    </submittedName>
</protein>
<gene>
    <name evidence="1" type="ORF">ELE36_00815</name>
</gene>
<dbReference type="EMBL" id="CP035704">
    <property type="protein sequence ID" value="QBB69037.1"/>
    <property type="molecule type" value="Genomic_DNA"/>
</dbReference>
<dbReference type="SUPFAM" id="SSF51126">
    <property type="entry name" value="Pectin lyase-like"/>
    <property type="match status" value="1"/>
</dbReference>